<feature type="compositionally biased region" description="Low complexity" evidence="1">
    <location>
        <begin position="701"/>
        <end position="716"/>
    </location>
</feature>
<dbReference type="OrthoDB" id="6022640at2759"/>
<dbReference type="PANTHER" id="PTHR22443:SF18">
    <property type="entry name" value="NON-SPECIFIC LETHAL 1, ISOFORM M"/>
    <property type="match status" value="1"/>
</dbReference>
<evidence type="ECO:0000313" key="3">
    <source>
        <dbReference type="EMBL" id="EDV20982.1"/>
    </source>
</evidence>
<dbReference type="eggNOG" id="ENOG502QYK7">
    <property type="taxonomic scope" value="Eukaryota"/>
</dbReference>
<dbReference type="SMART" id="SM01300">
    <property type="entry name" value="PEHE"/>
    <property type="match status" value="1"/>
</dbReference>
<dbReference type="AlphaFoldDB" id="B3S8M9"/>
<name>B3S8M9_TRIAD</name>
<dbReference type="RefSeq" id="XP_002116626.1">
    <property type="nucleotide sequence ID" value="XM_002116590.1"/>
</dbReference>
<feature type="compositionally biased region" description="Basic and acidic residues" evidence="1">
    <location>
        <begin position="892"/>
        <end position="903"/>
    </location>
</feature>
<feature type="compositionally biased region" description="Basic and acidic residues" evidence="1">
    <location>
        <begin position="12"/>
        <end position="37"/>
    </location>
</feature>
<reference evidence="3 4" key="1">
    <citation type="journal article" date="2008" name="Nature">
        <title>The Trichoplax genome and the nature of placozoans.</title>
        <authorList>
            <person name="Srivastava M."/>
            <person name="Begovic E."/>
            <person name="Chapman J."/>
            <person name="Putnam N.H."/>
            <person name="Hellsten U."/>
            <person name="Kawashima T."/>
            <person name="Kuo A."/>
            <person name="Mitros T."/>
            <person name="Salamov A."/>
            <person name="Carpenter M.L."/>
            <person name="Signorovitch A.Y."/>
            <person name="Moreno M.A."/>
            <person name="Kamm K."/>
            <person name="Grimwood J."/>
            <person name="Schmutz J."/>
            <person name="Shapiro H."/>
            <person name="Grigoriev I.V."/>
            <person name="Buss L.W."/>
            <person name="Schierwater B."/>
            <person name="Dellaporta S.L."/>
            <person name="Rokhsar D.S."/>
        </authorList>
    </citation>
    <scope>NUCLEOTIDE SEQUENCE [LARGE SCALE GENOMIC DNA]</scope>
    <source>
        <strain evidence="3 4">Grell-BS-1999</strain>
    </source>
</reference>
<feature type="compositionally biased region" description="Low complexity" evidence="1">
    <location>
        <begin position="653"/>
        <end position="664"/>
    </location>
</feature>
<organism evidence="3 4">
    <name type="scientific">Trichoplax adhaerens</name>
    <name type="common">Trichoplax reptans</name>
    <dbReference type="NCBI Taxonomy" id="10228"/>
    <lineage>
        <taxon>Eukaryota</taxon>
        <taxon>Metazoa</taxon>
        <taxon>Placozoa</taxon>
        <taxon>Uniplacotomia</taxon>
        <taxon>Trichoplacea</taxon>
        <taxon>Trichoplacidae</taxon>
        <taxon>Trichoplax</taxon>
    </lineage>
</organism>
<feature type="domain" description="PEHE" evidence="2">
    <location>
        <begin position="552"/>
        <end position="823"/>
    </location>
</feature>
<dbReference type="Proteomes" id="UP000009022">
    <property type="component" value="Unassembled WGS sequence"/>
</dbReference>
<feature type="region of interest" description="Disordered" evidence="1">
    <location>
        <begin position="562"/>
        <end position="604"/>
    </location>
</feature>
<feature type="compositionally biased region" description="Polar residues" evidence="1">
    <location>
        <begin position="434"/>
        <end position="443"/>
    </location>
</feature>
<dbReference type="Gene3D" id="6.10.250.3170">
    <property type="match status" value="1"/>
</dbReference>
<dbReference type="EMBL" id="DS985256">
    <property type="protein sequence ID" value="EDV20982.1"/>
    <property type="molecule type" value="Genomic_DNA"/>
</dbReference>
<dbReference type="InterPro" id="IPR026180">
    <property type="entry name" value="NSL1"/>
</dbReference>
<protein>
    <recommendedName>
        <fullName evidence="2">PEHE domain-containing protein</fullName>
    </recommendedName>
</protein>
<feature type="compositionally biased region" description="Basic and acidic residues" evidence="1">
    <location>
        <begin position="620"/>
        <end position="635"/>
    </location>
</feature>
<proteinExistence type="predicted"/>
<feature type="region of interest" description="Disordered" evidence="1">
    <location>
        <begin position="1"/>
        <end position="37"/>
    </location>
</feature>
<dbReference type="HOGENOM" id="CLU_318937_0_0_1"/>
<feature type="compositionally biased region" description="Polar residues" evidence="1">
    <location>
        <begin position="467"/>
        <end position="486"/>
    </location>
</feature>
<feature type="region of interest" description="Disordered" evidence="1">
    <location>
        <begin position="892"/>
        <end position="912"/>
    </location>
</feature>
<feature type="compositionally biased region" description="Basic and acidic residues" evidence="1">
    <location>
        <begin position="392"/>
        <end position="407"/>
    </location>
</feature>
<feature type="region of interest" description="Disordered" evidence="1">
    <location>
        <begin position="617"/>
        <end position="721"/>
    </location>
</feature>
<feature type="region of interest" description="Disordered" evidence="1">
    <location>
        <begin position="392"/>
        <end position="502"/>
    </location>
</feature>
<dbReference type="GO" id="GO:0035035">
    <property type="term" value="F:histone acetyltransferase binding"/>
    <property type="evidence" value="ECO:0000318"/>
    <property type="project" value="GO_Central"/>
</dbReference>
<dbReference type="CTD" id="6757838"/>
<evidence type="ECO:0000256" key="1">
    <source>
        <dbReference type="SAM" id="MobiDB-lite"/>
    </source>
</evidence>
<keyword evidence="4" id="KW-1185">Reference proteome</keyword>
<feature type="compositionally biased region" description="Basic residues" evidence="1">
    <location>
        <begin position="411"/>
        <end position="420"/>
    </location>
</feature>
<feature type="compositionally biased region" description="Low complexity" evidence="1">
    <location>
        <begin position="422"/>
        <end position="432"/>
    </location>
</feature>
<evidence type="ECO:0000313" key="4">
    <source>
        <dbReference type="Proteomes" id="UP000009022"/>
    </source>
</evidence>
<gene>
    <name evidence="3" type="ORF">TRIADDRAFT_60596</name>
</gene>
<dbReference type="InterPro" id="IPR029332">
    <property type="entry name" value="PEHE_dom"/>
</dbReference>
<feature type="compositionally biased region" description="Low complexity" evidence="1">
    <location>
        <begin position="587"/>
        <end position="600"/>
    </location>
</feature>
<feature type="compositionally biased region" description="Low complexity" evidence="1">
    <location>
        <begin position="806"/>
        <end position="817"/>
    </location>
</feature>
<accession>B3S8M9</accession>
<dbReference type="GO" id="GO:0044545">
    <property type="term" value="C:NSL complex"/>
    <property type="evidence" value="ECO:0000318"/>
    <property type="project" value="GO_Central"/>
</dbReference>
<dbReference type="KEGG" id="tad:TRIADDRAFT_60596"/>
<feature type="region of interest" description="Disordered" evidence="1">
    <location>
        <begin position="798"/>
        <end position="826"/>
    </location>
</feature>
<dbReference type="GeneID" id="6757838"/>
<evidence type="ECO:0000259" key="2">
    <source>
        <dbReference type="SMART" id="SM01300"/>
    </source>
</evidence>
<sequence length="912" mass="103291">MVMPATSVGEKMPMDGHDGDASDSHDGGRHDQGFLCDGEKNNMATTAAAAAAVVDKDDAKWMDSHAHLQWIQHHQQALRQRQEKLDDRRVQLVQRCRQIQSTQMMQHAQDELAQVMQQHGYQARLILTAMMNHHHEKETWNQFLHRHHTTLQQFIGQFKRQRIPTWPPQFNQLDVKPPSHQAQLNLQHNHVHHWLGQLDDQLTMMEKEQWSDVTESSSGGESCDELDAADTAIVAQRTSFPTDVKQWYFHRGSIASRWTWIEFQKLRLEERLQHYTQMLEKLEDRHPVEAHCPIEESCARVRPIRLHQKPKVIRLNTVQENCNKCTALASCFQCHQNGLAQRNGDIDVTTPLKQRLEQLDPAYHPSLSYSTDIPLPFYFESLLRKQILEKRNDDPVESSKRLSKSDTKVPAIKKVRKKPTLSKSASSAMMKSYIESQSNSATPKNRKSDNNTTKLSQSDCKKRKSSQEQIPTVTSNLNRNKSTPSQRHPIETPTRLSASLPASVLRNNITSVQSVSSKRKRGSSTAFDINNIVIPYSIASATRVEKPQYKEILTPSWRLIKKPKFDGDQPTLTSNNDDDNDDNAMENNTSNTSNVNGTNSCHNTANNIEHHVNAVSPTHHSNEELKGNSRFDGSHSSHSVSVSLGESKKKNKNNTNCTNTTTTTVDSVQLKVDESKMDPSVPHVQPTSNVNNGTSDNVKQNNNTTTTTASTTTTTNPVDNMNECEDLSDTIFIKRHAKYELEERMKFYTSYIKKKSRTHSQNGSSTEITPSTPIHNISNIFIDHDASLKNFVMDESKAISSRRSSRSNSSTSVSTPTGRTDMWDTPSALTSPWIKRQFPLCKGEELQALLEPEPITWAEDDSAKSGYVEHDDAINVQDNGNTNWSIAWSNKNEKVKSQDESKHPLVLKLTKR</sequence>
<feature type="compositionally biased region" description="Polar residues" evidence="1">
    <location>
        <begin position="685"/>
        <end position="700"/>
    </location>
</feature>
<dbReference type="InParanoid" id="B3S8M9"/>
<dbReference type="PANTHER" id="PTHR22443">
    <property type="entry name" value="NON-SPECIFIC LETHAL 1, ISOFORM M"/>
    <property type="match status" value="1"/>
</dbReference>
<dbReference type="STRING" id="10228.B3S8M9"/>